<evidence type="ECO:0000313" key="4">
    <source>
        <dbReference type="Proteomes" id="UP000023152"/>
    </source>
</evidence>
<keyword evidence="4" id="KW-1185">Reference proteome</keyword>
<dbReference type="Gene3D" id="1.10.472.80">
    <property type="entry name" value="Ypt/Rab-GAP domain of gyp1p, domain 3"/>
    <property type="match status" value="1"/>
</dbReference>
<dbReference type="InterPro" id="IPR000195">
    <property type="entry name" value="Rab-GAP-TBC_dom"/>
</dbReference>
<dbReference type="GO" id="GO:0006886">
    <property type="term" value="P:intracellular protein transport"/>
    <property type="evidence" value="ECO:0007669"/>
    <property type="project" value="TreeGrafter"/>
</dbReference>
<dbReference type="InterPro" id="IPR035969">
    <property type="entry name" value="Rab-GAP_TBC_sf"/>
</dbReference>
<dbReference type="OrthoDB" id="10263206at2759"/>
<dbReference type="SUPFAM" id="SSF47923">
    <property type="entry name" value="Ypt/Rab-GAP domain of gyp1p"/>
    <property type="match status" value="1"/>
</dbReference>
<comment type="caution">
    <text evidence="3">The sequence shown here is derived from an EMBL/GenBank/DDBJ whole genome shotgun (WGS) entry which is preliminary data.</text>
</comment>
<name>X6NZV5_RETFI</name>
<evidence type="ECO:0000313" key="3">
    <source>
        <dbReference type="EMBL" id="ETO31388.1"/>
    </source>
</evidence>
<sequence>TNVNEKNDSVSNMHEHVVIVPPSDAVSPPLVGKRQSQSIEQIDVIHSALGHAVDANPKGSAQVLQVLEQQQQQQQQQQIHINIVPLSPSISAFAEKSAPYPHLHVDVLHPLDTANGNGNDNDNGNANETSSILHEATISPTVDNNGNTSTRLLNEPKDETKDHMAGRRTSQLKNKKRQTKEESTIRQNQKVPIRTLHFDWQGLGHSRSNHDSNSIIIFVLFAKFGNKQKLAPIYFVFASDTSEDGMYAEADAFYCFNNIMSHLNDRFIAEADNSQFGIIAVVNEFSDLLHLVDPPLWLALHNQSLDPRFYALRWLMLLMAMEFQLPDVLPITKKKKKKFAFLKMYTYSKHTYHIYSFIYNFIVLSDQNHFEFVTYFAVAMMQNVRQELLEGNFASNLQLLQSYPIVDPFELLKPAVDLRNKFPMQTRKKSLSMRFNKAKNFLQVHKPGLLHVRNERSPSRKHTHQSTTSQTTASKRLKFPWTQKKD</sequence>
<feature type="non-terminal residue" evidence="3">
    <location>
        <position position="1"/>
    </location>
</feature>
<dbReference type="PANTHER" id="PTHR22957:SF27">
    <property type="entry name" value="TBC1 DOMAIN FAMILY MEMBER 13"/>
    <property type="match status" value="1"/>
</dbReference>
<feature type="region of interest" description="Disordered" evidence="1">
    <location>
        <begin position="454"/>
        <end position="486"/>
    </location>
</feature>
<gene>
    <name evidence="3" type="ORF">RFI_05732</name>
</gene>
<dbReference type="Proteomes" id="UP000023152">
    <property type="component" value="Unassembled WGS sequence"/>
</dbReference>
<feature type="compositionally biased region" description="Basic and acidic residues" evidence="1">
    <location>
        <begin position="154"/>
        <end position="165"/>
    </location>
</feature>
<evidence type="ECO:0000256" key="1">
    <source>
        <dbReference type="SAM" id="MobiDB-lite"/>
    </source>
</evidence>
<dbReference type="Pfam" id="PF00566">
    <property type="entry name" value="RabGAP-TBC"/>
    <property type="match status" value="1"/>
</dbReference>
<proteinExistence type="predicted"/>
<protein>
    <recommendedName>
        <fullName evidence="2">Rab-GAP TBC domain-containing protein</fullName>
    </recommendedName>
</protein>
<organism evidence="3 4">
    <name type="scientific">Reticulomyxa filosa</name>
    <dbReference type="NCBI Taxonomy" id="46433"/>
    <lineage>
        <taxon>Eukaryota</taxon>
        <taxon>Sar</taxon>
        <taxon>Rhizaria</taxon>
        <taxon>Retaria</taxon>
        <taxon>Foraminifera</taxon>
        <taxon>Monothalamids</taxon>
        <taxon>Reticulomyxidae</taxon>
        <taxon>Reticulomyxa</taxon>
    </lineage>
</organism>
<evidence type="ECO:0000259" key="2">
    <source>
        <dbReference type="Pfam" id="PF00566"/>
    </source>
</evidence>
<reference evidence="3 4" key="1">
    <citation type="journal article" date="2013" name="Curr. Biol.">
        <title>The Genome of the Foraminiferan Reticulomyxa filosa.</title>
        <authorList>
            <person name="Glockner G."/>
            <person name="Hulsmann N."/>
            <person name="Schleicher M."/>
            <person name="Noegel A.A."/>
            <person name="Eichinger L."/>
            <person name="Gallinger C."/>
            <person name="Pawlowski J."/>
            <person name="Sierra R."/>
            <person name="Euteneuer U."/>
            <person name="Pillet L."/>
            <person name="Moustafa A."/>
            <person name="Platzer M."/>
            <person name="Groth M."/>
            <person name="Szafranski K."/>
            <person name="Schliwa M."/>
        </authorList>
    </citation>
    <scope>NUCLEOTIDE SEQUENCE [LARGE SCALE GENOMIC DNA]</scope>
</reference>
<feature type="region of interest" description="Disordered" evidence="1">
    <location>
        <begin position="136"/>
        <end position="188"/>
    </location>
</feature>
<dbReference type="EMBL" id="ASPP01004964">
    <property type="protein sequence ID" value="ETO31388.1"/>
    <property type="molecule type" value="Genomic_DNA"/>
</dbReference>
<dbReference type="AlphaFoldDB" id="X6NZV5"/>
<feature type="compositionally biased region" description="Polar residues" evidence="1">
    <location>
        <begin position="136"/>
        <end position="152"/>
    </location>
</feature>
<feature type="domain" description="Rab-GAP TBC" evidence="2">
    <location>
        <begin position="248"/>
        <end position="330"/>
    </location>
</feature>
<dbReference type="GO" id="GO:0005096">
    <property type="term" value="F:GTPase activator activity"/>
    <property type="evidence" value="ECO:0007669"/>
    <property type="project" value="TreeGrafter"/>
</dbReference>
<dbReference type="PANTHER" id="PTHR22957">
    <property type="entry name" value="TBC1 DOMAIN FAMILY MEMBER GTPASE-ACTIVATING PROTEIN"/>
    <property type="match status" value="1"/>
</dbReference>
<accession>X6NZV5</accession>